<evidence type="ECO:0000313" key="5">
    <source>
        <dbReference type="EMBL" id="RSK25041.1"/>
    </source>
</evidence>
<protein>
    <submittedName>
        <fullName evidence="5">AraC family transcriptional regulator</fullName>
    </submittedName>
</protein>
<keyword evidence="6" id="KW-1185">Reference proteome</keyword>
<organism evidence="5 6">
    <name type="scientific">Hymenobacter metallilatus</name>
    <dbReference type="NCBI Taxonomy" id="2493666"/>
    <lineage>
        <taxon>Bacteria</taxon>
        <taxon>Pseudomonadati</taxon>
        <taxon>Bacteroidota</taxon>
        <taxon>Cytophagia</taxon>
        <taxon>Cytophagales</taxon>
        <taxon>Hymenobacteraceae</taxon>
        <taxon>Hymenobacter</taxon>
    </lineage>
</organism>
<dbReference type="EMBL" id="RWIS01000014">
    <property type="protein sequence ID" value="RSK25041.1"/>
    <property type="molecule type" value="Genomic_DNA"/>
</dbReference>
<dbReference type="Pfam" id="PF06719">
    <property type="entry name" value="AraC_N"/>
    <property type="match status" value="1"/>
</dbReference>
<dbReference type="AlphaFoldDB" id="A0A428J027"/>
<dbReference type="PANTHER" id="PTHR43280">
    <property type="entry name" value="ARAC-FAMILY TRANSCRIPTIONAL REGULATOR"/>
    <property type="match status" value="1"/>
</dbReference>
<dbReference type="OrthoDB" id="9779074at2"/>
<accession>A0A428J027</accession>
<dbReference type="InterPro" id="IPR009594">
    <property type="entry name" value="Tscrpt_reg_HTH_AraC_N"/>
</dbReference>
<reference evidence="5 6" key="1">
    <citation type="submission" date="2018-12" db="EMBL/GenBank/DDBJ databases">
        <authorList>
            <person name="Feng G."/>
            <person name="Zhu H."/>
        </authorList>
    </citation>
    <scope>NUCLEOTIDE SEQUENCE [LARGE SCALE GENOMIC DNA]</scope>
    <source>
        <strain evidence="5 6">9PBR-2</strain>
    </source>
</reference>
<sequence>MVAAIRLLFHLLFAPGPLLPSIPLTAPHEFTTLIDHRRVQTLEKYELSILETLAPGDQVAQSYSDLVLTNMLRGKKVMHLRDQQAFAYLPGHTMVVPPNLKMLIDFPEASDETPTQCVALAIDRLQVIDTVNYLNAFYPRTDGEPWHLSLSQHAFYNNEEITALIIKLVRIGFDGSQNKDMLADFAVKELLLRLMQLQRLHLTEHNTAVLASSNRFAHTLQYIKENLAQKISVEELSTQACMSQANFFRAFKQEFGLSPIDYIIKARMRLAKRCLQNPAISITEICFKAGFSNLAYFTRMFRRLEHMTPTEYRAISQGHA</sequence>
<dbReference type="PRINTS" id="PR00032">
    <property type="entry name" value="HTHARAC"/>
</dbReference>
<keyword evidence="2" id="KW-0238">DNA-binding</keyword>
<dbReference type="InterPro" id="IPR018060">
    <property type="entry name" value="HTH_AraC"/>
</dbReference>
<dbReference type="GO" id="GO:0043565">
    <property type="term" value="F:sequence-specific DNA binding"/>
    <property type="evidence" value="ECO:0007669"/>
    <property type="project" value="InterPro"/>
</dbReference>
<dbReference type="GO" id="GO:0003700">
    <property type="term" value="F:DNA-binding transcription factor activity"/>
    <property type="evidence" value="ECO:0007669"/>
    <property type="project" value="InterPro"/>
</dbReference>
<proteinExistence type="predicted"/>
<dbReference type="Gene3D" id="1.10.10.60">
    <property type="entry name" value="Homeodomain-like"/>
    <property type="match status" value="2"/>
</dbReference>
<dbReference type="Pfam" id="PF12833">
    <property type="entry name" value="HTH_18"/>
    <property type="match status" value="1"/>
</dbReference>
<dbReference type="PANTHER" id="PTHR43280:SF2">
    <property type="entry name" value="HTH-TYPE TRANSCRIPTIONAL REGULATOR EXSA"/>
    <property type="match status" value="1"/>
</dbReference>
<evidence type="ECO:0000256" key="2">
    <source>
        <dbReference type="ARBA" id="ARBA00023125"/>
    </source>
</evidence>
<dbReference type="InterPro" id="IPR009057">
    <property type="entry name" value="Homeodomain-like_sf"/>
</dbReference>
<evidence type="ECO:0000313" key="6">
    <source>
        <dbReference type="Proteomes" id="UP000280066"/>
    </source>
</evidence>
<dbReference type="InterPro" id="IPR020449">
    <property type="entry name" value="Tscrpt_reg_AraC-type_HTH"/>
</dbReference>
<comment type="caution">
    <text evidence="5">The sequence shown here is derived from an EMBL/GenBank/DDBJ whole genome shotgun (WGS) entry which is preliminary data.</text>
</comment>
<name>A0A428J027_9BACT</name>
<dbReference type="PROSITE" id="PS01124">
    <property type="entry name" value="HTH_ARAC_FAMILY_2"/>
    <property type="match status" value="1"/>
</dbReference>
<dbReference type="Proteomes" id="UP000280066">
    <property type="component" value="Unassembled WGS sequence"/>
</dbReference>
<evidence type="ECO:0000256" key="1">
    <source>
        <dbReference type="ARBA" id="ARBA00023015"/>
    </source>
</evidence>
<evidence type="ECO:0000256" key="3">
    <source>
        <dbReference type="ARBA" id="ARBA00023163"/>
    </source>
</evidence>
<dbReference type="SUPFAM" id="SSF46689">
    <property type="entry name" value="Homeodomain-like"/>
    <property type="match status" value="2"/>
</dbReference>
<evidence type="ECO:0000259" key="4">
    <source>
        <dbReference type="PROSITE" id="PS01124"/>
    </source>
</evidence>
<feature type="domain" description="HTH araC/xylS-type" evidence="4">
    <location>
        <begin position="217"/>
        <end position="315"/>
    </location>
</feature>
<keyword evidence="3" id="KW-0804">Transcription</keyword>
<dbReference type="SMART" id="SM00342">
    <property type="entry name" value="HTH_ARAC"/>
    <property type="match status" value="1"/>
</dbReference>
<keyword evidence="1" id="KW-0805">Transcription regulation</keyword>
<gene>
    <name evidence="5" type="ORF">EI290_18650</name>
</gene>